<comment type="caution">
    <text evidence="8">The sequence shown here is derived from an EMBL/GenBank/DDBJ whole genome shotgun (WGS) entry which is preliminary data.</text>
</comment>
<evidence type="ECO:0000256" key="2">
    <source>
        <dbReference type="ARBA" id="ARBA00008668"/>
    </source>
</evidence>
<gene>
    <name evidence="8" type="ORF">P3X46_016153</name>
</gene>
<proteinExistence type="inferred from homology"/>
<dbReference type="Proteomes" id="UP001174677">
    <property type="component" value="Chromosome 9"/>
</dbReference>
<evidence type="ECO:0000256" key="6">
    <source>
        <dbReference type="ARBA" id="ARBA00022963"/>
    </source>
</evidence>
<sequence length="212" mass="23533">MISAKLGIQSPPAYIDCFKKTKEVIKTKMGEAAANKHCNKAPYFVGIGSSNDYANNFLQPILADAQQPYQMGARKVVFHGLGPLGCIPSQGVKSKKGICLKRDCNTLGKSHIDKIRERCWVYKLMVLEKLITTLNRGANFLFADIYGDVLDLITNPSAYGNFNFSLPYFPPKQNLKNLVSRSQTPRCTVDNAASGLCLPNSTLCKNRKEYVF</sequence>
<reference evidence="8" key="1">
    <citation type="journal article" date="2023" name="Plant Biotechnol. J.">
        <title>Chromosome-level wild Hevea brasiliensis genome provides new tools for genomic-assisted breeding and valuable loci to elevate rubber yield.</title>
        <authorList>
            <person name="Cheng H."/>
            <person name="Song X."/>
            <person name="Hu Y."/>
            <person name="Wu T."/>
            <person name="Yang Q."/>
            <person name="An Z."/>
            <person name="Feng S."/>
            <person name="Deng Z."/>
            <person name="Wu W."/>
            <person name="Zeng X."/>
            <person name="Tu M."/>
            <person name="Wang X."/>
            <person name="Huang H."/>
        </authorList>
    </citation>
    <scope>NUCLEOTIDE SEQUENCE</scope>
    <source>
        <strain evidence="8">MT/VB/25A 57/8</strain>
    </source>
</reference>
<evidence type="ECO:0008006" key="10">
    <source>
        <dbReference type="Google" id="ProtNLM"/>
    </source>
</evidence>
<keyword evidence="7" id="KW-0443">Lipid metabolism</keyword>
<keyword evidence="5" id="KW-0378">Hydrolase</keyword>
<organism evidence="8 9">
    <name type="scientific">Hevea brasiliensis</name>
    <name type="common">Para rubber tree</name>
    <name type="synonym">Siphonia brasiliensis</name>
    <dbReference type="NCBI Taxonomy" id="3981"/>
    <lineage>
        <taxon>Eukaryota</taxon>
        <taxon>Viridiplantae</taxon>
        <taxon>Streptophyta</taxon>
        <taxon>Embryophyta</taxon>
        <taxon>Tracheophyta</taxon>
        <taxon>Spermatophyta</taxon>
        <taxon>Magnoliopsida</taxon>
        <taxon>eudicotyledons</taxon>
        <taxon>Gunneridae</taxon>
        <taxon>Pentapetalae</taxon>
        <taxon>rosids</taxon>
        <taxon>fabids</taxon>
        <taxon>Malpighiales</taxon>
        <taxon>Euphorbiaceae</taxon>
        <taxon>Crotonoideae</taxon>
        <taxon>Micrandreae</taxon>
        <taxon>Hevea</taxon>
    </lineage>
</organism>
<evidence type="ECO:0000256" key="3">
    <source>
        <dbReference type="ARBA" id="ARBA00022525"/>
    </source>
</evidence>
<evidence type="ECO:0000256" key="5">
    <source>
        <dbReference type="ARBA" id="ARBA00022801"/>
    </source>
</evidence>
<dbReference type="PANTHER" id="PTHR45650">
    <property type="entry name" value="GDSL-LIKE LIPASE/ACYLHYDROLASE-RELATED"/>
    <property type="match status" value="1"/>
</dbReference>
<keyword evidence="6" id="KW-0442">Lipid degradation</keyword>
<comment type="subcellular location">
    <subcellularLocation>
        <location evidence="1">Secreted</location>
    </subcellularLocation>
</comment>
<evidence type="ECO:0000256" key="4">
    <source>
        <dbReference type="ARBA" id="ARBA00022729"/>
    </source>
</evidence>
<comment type="similarity">
    <text evidence="2">Belongs to the 'GDSL' lipolytic enzyme family.</text>
</comment>
<keyword evidence="3" id="KW-0964">Secreted</keyword>
<keyword evidence="9" id="KW-1185">Reference proteome</keyword>
<protein>
    <recommendedName>
        <fullName evidence="10">GDSL esterase/lipase</fullName>
    </recommendedName>
</protein>
<keyword evidence="4" id="KW-0732">Signal</keyword>
<name>A0ABQ9LY74_HEVBR</name>
<dbReference type="PANTHER" id="PTHR45650:SF16">
    <property type="entry name" value="OS02G0732800 PROTEIN"/>
    <property type="match status" value="1"/>
</dbReference>
<evidence type="ECO:0000313" key="9">
    <source>
        <dbReference type="Proteomes" id="UP001174677"/>
    </source>
</evidence>
<evidence type="ECO:0000313" key="8">
    <source>
        <dbReference type="EMBL" id="KAJ9172969.1"/>
    </source>
</evidence>
<accession>A0ABQ9LY74</accession>
<dbReference type="InterPro" id="IPR051238">
    <property type="entry name" value="GDSL_esterase/lipase"/>
</dbReference>
<dbReference type="Gene3D" id="3.40.50.1110">
    <property type="entry name" value="SGNH hydrolase"/>
    <property type="match status" value="1"/>
</dbReference>
<dbReference type="EMBL" id="JARPOI010000009">
    <property type="protein sequence ID" value="KAJ9172969.1"/>
    <property type="molecule type" value="Genomic_DNA"/>
</dbReference>
<dbReference type="InterPro" id="IPR036514">
    <property type="entry name" value="SGNH_hydro_sf"/>
</dbReference>
<evidence type="ECO:0000256" key="1">
    <source>
        <dbReference type="ARBA" id="ARBA00004613"/>
    </source>
</evidence>
<evidence type="ECO:0000256" key="7">
    <source>
        <dbReference type="ARBA" id="ARBA00023098"/>
    </source>
</evidence>